<dbReference type="Pfam" id="PF13456">
    <property type="entry name" value="RVT_3"/>
    <property type="match status" value="1"/>
</dbReference>
<keyword evidence="3" id="KW-1185">Reference proteome</keyword>
<reference evidence="2" key="1">
    <citation type="submission" date="2020-09" db="EMBL/GenBank/DDBJ databases">
        <title>Genome-Enabled Discovery of Anthraquinone Biosynthesis in Senna tora.</title>
        <authorList>
            <person name="Kang S.-H."/>
            <person name="Pandey R.P."/>
            <person name="Lee C.-M."/>
            <person name="Sim J.-S."/>
            <person name="Jeong J.-T."/>
            <person name="Choi B.-S."/>
            <person name="Jung M."/>
            <person name="Ginzburg D."/>
            <person name="Zhao K."/>
            <person name="Won S.Y."/>
            <person name="Oh T.-J."/>
            <person name="Yu Y."/>
            <person name="Kim N.-H."/>
            <person name="Lee O.R."/>
            <person name="Lee T.-H."/>
            <person name="Bashyal P."/>
            <person name="Kim T.-S."/>
            <person name="Lee W.-H."/>
            <person name="Kawkins C."/>
            <person name="Kim C.-K."/>
            <person name="Kim J.S."/>
            <person name="Ahn B.O."/>
            <person name="Rhee S.Y."/>
            <person name="Sohng J.K."/>
        </authorList>
    </citation>
    <scope>NUCLEOTIDE SEQUENCE</scope>
    <source>
        <tissue evidence="2">Leaf</tissue>
    </source>
</reference>
<gene>
    <name evidence="2" type="ORF">G2W53_006920</name>
</gene>
<feature type="domain" description="RNase H type-1" evidence="1">
    <location>
        <begin position="347"/>
        <end position="406"/>
    </location>
</feature>
<dbReference type="CDD" id="cd06222">
    <property type="entry name" value="RNase_H_like"/>
    <property type="match status" value="1"/>
</dbReference>
<evidence type="ECO:0000259" key="1">
    <source>
        <dbReference type="Pfam" id="PF13456"/>
    </source>
</evidence>
<dbReference type="InterPro" id="IPR002156">
    <property type="entry name" value="RNaseH_domain"/>
</dbReference>
<dbReference type="EMBL" id="JAAIUW010000003">
    <property type="protein sequence ID" value="KAF7838438.1"/>
    <property type="molecule type" value="Genomic_DNA"/>
</dbReference>
<dbReference type="GO" id="GO:0004523">
    <property type="term" value="F:RNA-DNA hybrid ribonuclease activity"/>
    <property type="evidence" value="ECO:0007669"/>
    <property type="project" value="InterPro"/>
</dbReference>
<evidence type="ECO:0000313" key="2">
    <source>
        <dbReference type="EMBL" id="KAF7838438.1"/>
    </source>
</evidence>
<accession>A0A834X6P9</accession>
<dbReference type="InterPro" id="IPR012337">
    <property type="entry name" value="RNaseH-like_sf"/>
</dbReference>
<dbReference type="AlphaFoldDB" id="A0A834X6P9"/>
<organism evidence="2 3">
    <name type="scientific">Senna tora</name>
    <dbReference type="NCBI Taxonomy" id="362788"/>
    <lineage>
        <taxon>Eukaryota</taxon>
        <taxon>Viridiplantae</taxon>
        <taxon>Streptophyta</taxon>
        <taxon>Embryophyta</taxon>
        <taxon>Tracheophyta</taxon>
        <taxon>Spermatophyta</taxon>
        <taxon>Magnoliopsida</taxon>
        <taxon>eudicotyledons</taxon>
        <taxon>Gunneridae</taxon>
        <taxon>Pentapetalae</taxon>
        <taxon>rosids</taxon>
        <taxon>fabids</taxon>
        <taxon>Fabales</taxon>
        <taxon>Fabaceae</taxon>
        <taxon>Caesalpinioideae</taxon>
        <taxon>Cassia clade</taxon>
        <taxon>Senna</taxon>
    </lineage>
</organism>
<dbReference type="InterPro" id="IPR053151">
    <property type="entry name" value="RNase_H-like"/>
</dbReference>
<protein>
    <submittedName>
        <fullName evidence="2">Ribonuclease H</fullName>
    </submittedName>
</protein>
<dbReference type="OrthoDB" id="1431454at2759"/>
<dbReference type="SUPFAM" id="SSF53098">
    <property type="entry name" value="Ribonuclease H-like"/>
    <property type="match status" value="1"/>
</dbReference>
<evidence type="ECO:0000313" key="3">
    <source>
        <dbReference type="Proteomes" id="UP000634136"/>
    </source>
</evidence>
<dbReference type="PANTHER" id="PTHR47723">
    <property type="entry name" value="OS05G0353850 PROTEIN"/>
    <property type="match status" value="1"/>
</dbReference>
<dbReference type="Proteomes" id="UP000634136">
    <property type="component" value="Unassembled WGS sequence"/>
</dbReference>
<proteinExistence type="predicted"/>
<sequence length="434" mass="50721">MLWFQKSRCKWLNHGDKNTRFFHASTITRRRRNKIFKLMNNDDVWVEDDTNLKNMAIDHFQWESIHSPVSNEEIKRAIFSIGAFKAPDHLAWNLGDGKQICYWQDKWIKDMGKLIDHVHTPPPMEDRLKCVHNFITPSGGWNWQLISPYIPNSVRKKIAALVPPNPQHKDWTNARNIWKCGRDEETILHALRDCEDINTVWLRFVHPSKWDTFFSRNLLDWMEWNFTYEAGLLMDKNWKVAFGALCWQIWKNRNLIVFKNGVSNYDDLFFSAWYSIFDIISAAEGEKNQTYTHQRTTRMTRWFPPDRGRVKCNTDGSVIEVLQAAACGGVIRDSARTFIVGFNRSLVDVETDSQNAINLISHGVIPTHPYTSLVSAIKELRARDWDIRFMHVHREANCVTDSFAKMGHSCLEEGQIFMEPPASCVTILHMMLMD</sequence>
<comment type="caution">
    <text evidence="2">The sequence shown here is derived from an EMBL/GenBank/DDBJ whole genome shotgun (WGS) entry which is preliminary data.</text>
</comment>
<dbReference type="PANTHER" id="PTHR47723:SF19">
    <property type="entry name" value="POLYNUCLEOTIDYL TRANSFERASE, RIBONUCLEASE H-LIKE SUPERFAMILY PROTEIN"/>
    <property type="match status" value="1"/>
</dbReference>
<dbReference type="InterPro" id="IPR044730">
    <property type="entry name" value="RNase_H-like_dom_plant"/>
</dbReference>
<name>A0A834X6P9_9FABA</name>
<dbReference type="GO" id="GO:0003676">
    <property type="term" value="F:nucleic acid binding"/>
    <property type="evidence" value="ECO:0007669"/>
    <property type="project" value="InterPro"/>
</dbReference>